<accession>A0A927JE74</accession>
<dbReference type="RefSeq" id="WP_192040167.1">
    <property type="nucleotide sequence ID" value="NZ_JACYWE010000010.1"/>
</dbReference>
<dbReference type="Pfam" id="PF01370">
    <property type="entry name" value="Epimerase"/>
    <property type="match status" value="1"/>
</dbReference>
<feature type="domain" description="NAD-dependent epimerase/dehydratase" evidence="2">
    <location>
        <begin position="4"/>
        <end position="212"/>
    </location>
</feature>
<dbReference type="AlphaFoldDB" id="A0A927JE74"/>
<dbReference type="PANTHER" id="PTHR11092:SF0">
    <property type="entry name" value="EPIMERASE FAMILY PROTEIN SDR39U1"/>
    <property type="match status" value="1"/>
</dbReference>
<organism evidence="4 5">
    <name type="scientific">Lolliginicoccus lacisalsi</name>
    <dbReference type="NCBI Taxonomy" id="2742202"/>
    <lineage>
        <taxon>Bacteria</taxon>
        <taxon>Bacillati</taxon>
        <taxon>Actinomycetota</taxon>
        <taxon>Actinomycetes</taxon>
        <taxon>Mycobacteriales</taxon>
        <taxon>Hoyosellaceae</taxon>
        <taxon>Lolliginicoccus</taxon>
    </lineage>
</organism>
<comment type="similarity">
    <text evidence="1">Belongs to the NAD(P)-dependent epimerase/dehydratase family. SDR39U1 subfamily.</text>
</comment>
<keyword evidence="5" id="KW-1185">Reference proteome</keyword>
<dbReference type="Gene3D" id="3.40.50.720">
    <property type="entry name" value="NAD(P)-binding Rossmann-like Domain"/>
    <property type="match status" value="1"/>
</dbReference>
<name>A0A927JE74_9ACTN</name>
<dbReference type="Proteomes" id="UP000642993">
    <property type="component" value="Unassembled WGS sequence"/>
</dbReference>
<feature type="domain" description="DUF1731" evidence="3">
    <location>
        <begin position="245"/>
        <end position="291"/>
    </location>
</feature>
<dbReference type="NCBIfam" id="TIGR01777">
    <property type="entry name" value="yfcH"/>
    <property type="match status" value="1"/>
</dbReference>
<dbReference type="SUPFAM" id="SSF51735">
    <property type="entry name" value="NAD(P)-binding Rossmann-fold domains"/>
    <property type="match status" value="1"/>
</dbReference>
<dbReference type="InterPro" id="IPR013549">
    <property type="entry name" value="DUF1731"/>
</dbReference>
<evidence type="ECO:0000313" key="5">
    <source>
        <dbReference type="Proteomes" id="UP000642993"/>
    </source>
</evidence>
<evidence type="ECO:0000259" key="3">
    <source>
        <dbReference type="Pfam" id="PF08338"/>
    </source>
</evidence>
<dbReference type="InterPro" id="IPR001509">
    <property type="entry name" value="Epimerase_deHydtase"/>
</dbReference>
<gene>
    <name evidence="4" type="ORF">HT102_14520</name>
</gene>
<reference evidence="4" key="1">
    <citation type="submission" date="2020-09" db="EMBL/GenBank/DDBJ databases">
        <title>Hoyosella lacisalsi sp. nov., a halotolerant actinobacterium isolated from soil of Lake Gudzhirganskoe.</title>
        <authorList>
            <person name="Yang Q."/>
            <person name="Guo P.Y."/>
            <person name="Liu S.W."/>
            <person name="Li F.N."/>
            <person name="Sun C.H."/>
        </authorList>
    </citation>
    <scope>NUCLEOTIDE SEQUENCE</scope>
    <source>
        <strain evidence="4">G463</strain>
    </source>
</reference>
<proteinExistence type="inferred from homology"/>
<sequence>MRVAIAGSSGLIGTALVAALRASGHDVVRMVRRATHAPDEVRWDPTTRLDPDVLGSTDAVINLCGASIGDRRWTGEYKQELRDSRTGPTEVLGEAAAAAGVGTVINASAVGYYGDTGSAKVDESSPAGEGFLASLCEEWEATALRHANPGTRVACIRTGVVLSRAGGMLPKLIPLYKLGLGGRLGDGRQYFPWISLEDHVRAVEFILGNPDLHGPVNLTGPAPVTNAEFNRAFAKATHRPAPWIVPGFALKAAVGEFASEGILGGQRAIPAKLEAAGFEFVHNTIREALEATLARSSQS</sequence>
<evidence type="ECO:0000259" key="2">
    <source>
        <dbReference type="Pfam" id="PF01370"/>
    </source>
</evidence>
<dbReference type="EMBL" id="JACYWE010000010">
    <property type="protein sequence ID" value="MBD8507699.1"/>
    <property type="molecule type" value="Genomic_DNA"/>
</dbReference>
<comment type="caution">
    <text evidence="4">The sequence shown here is derived from an EMBL/GenBank/DDBJ whole genome shotgun (WGS) entry which is preliminary data.</text>
</comment>
<protein>
    <submittedName>
        <fullName evidence="4">TIGR01777 family protein</fullName>
    </submittedName>
</protein>
<dbReference type="InterPro" id="IPR036291">
    <property type="entry name" value="NAD(P)-bd_dom_sf"/>
</dbReference>
<evidence type="ECO:0000313" key="4">
    <source>
        <dbReference type="EMBL" id="MBD8507699.1"/>
    </source>
</evidence>
<dbReference type="PANTHER" id="PTHR11092">
    <property type="entry name" value="SUGAR NUCLEOTIDE EPIMERASE RELATED"/>
    <property type="match status" value="1"/>
</dbReference>
<dbReference type="Pfam" id="PF08338">
    <property type="entry name" value="DUF1731"/>
    <property type="match status" value="1"/>
</dbReference>
<dbReference type="InterPro" id="IPR010099">
    <property type="entry name" value="SDR39U1"/>
</dbReference>
<evidence type="ECO:0000256" key="1">
    <source>
        <dbReference type="ARBA" id="ARBA00009353"/>
    </source>
</evidence>